<dbReference type="Proteomes" id="UP000789739">
    <property type="component" value="Unassembled WGS sequence"/>
</dbReference>
<comment type="caution">
    <text evidence="1">The sequence shown here is derived from an EMBL/GenBank/DDBJ whole genome shotgun (WGS) entry which is preliminary data.</text>
</comment>
<name>A0A9N9F5Z9_9GLOM</name>
<evidence type="ECO:0000313" key="2">
    <source>
        <dbReference type="Proteomes" id="UP000789739"/>
    </source>
</evidence>
<gene>
    <name evidence="1" type="ORF">PBRASI_LOCUS3204</name>
</gene>
<protein>
    <submittedName>
        <fullName evidence="1">2101_t:CDS:1</fullName>
    </submittedName>
</protein>
<dbReference type="EMBL" id="CAJVPI010000280">
    <property type="protein sequence ID" value="CAG8512824.1"/>
    <property type="molecule type" value="Genomic_DNA"/>
</dbReference>
<proteinExistence type="predicted"/>
<sequence length="123" mass="14088">MTKPHVRSTSTTLSSQLYTDMRSKDYRQRRICSKCRTTRRSMKMLSLRIGKIEALVDVLTKTMQQIANLTESEATYSSSFSNLLVKYRKTDSASVFLSNHIDELKNLVKMTSNCENPLDAVDK</sequence>
<accession>A0A9N9F5Z9</accession>
<keyword evidence="2" id="KW-1185">Reference proteome</keyword>
<dbReference type="OrthoDB" id="10336391at2759"/>
<organism evidence="1 2">
    <name type="scientific">Paraglomus brasilianum</name>
    <dbReference type="NCBI Taxonomy" id="144538"/>
    <lineage>
        <taxon>Eukaryota</taxon>
        <taxon>Fungi</taxon>
        <taxon>Fungi incertae sedis</taxon>
        <taxon>Mucoromycota</taxon>
        <taxon>Glomeromycotina</taxon>
        <taxon>Glomeromycetes</taxon>
        <taxon>Paraglomerales</taxon>
        <taxon>Paraglomeraceae</taxon>
        <taxon>Paraglomus</taxon>
    </lineage>
</organism>
<evidence type="ECO:0000313" key="1">
    <source>
        <dbReference type="EMBL" id="CAG8512824.1"/>
    </source>
</evidence>
<dbReference type="AlphaFoldDB" id="A0A9N9F5Z9"/>
<reference evidence="1" key="1">
    <citation type="submission" date="2021-06" db="EMBL/GenBank/DDBJ databases">
        <authorList>
            <person name="Kallberg Y."/>
            <person name="Tangrot J."/>
            <person name="Rosling A."/>
        </authorList>
    </citation>
    <scope>NUCLEOTIDE SEQUENCE</scope>
    <source>
        <strain evidence="1">BR232B</strain>
    </source>
</reference>